<comment type="caution">
    <text evidence="4">The sequence shown here is derived from an EMBL/GenBank/DDBJ whole genome shotgun (WGS) entry which is preliminary data.</text>
</comment>
<dbReference type="PANTHER" id="PTHR11820">
    <property type="entry name" value="ACYLPYRUVASE"/>
    <property type="match status" value="1"/>
</dbReference>
<proteinExistence type="inferred from homology"/>
<evidence type="ECO:0000259" key="3">
    <source>
        <dbReference type="Pfam" id="PF01557"/>
    </source>
</evidence>
<dbReference type="InterPro" id="IPR011234">
    <property type="entry name" value="Fumarylacetoacetase-like_C"/>
</dbReference>
<evidence type="ECO:0000256" key="1">
    <source>
        <dbReference type="ARBA" id="ARBA00010211"/>
    </source>
</evidence>
<evidence type="ECO:0000313" key="4">
    <source>
        <dbReference type="EMBL" id="KAK5541971.1"/>
    </source>
</evidence>
<keyword evidence="5" id="KW-1185">Reference proteome</keyword>
<comment type="similarity">
    <text evidence="1">Belongs to the FAH family.</text>
</comment>
<dbReference type="GO" id="GO:0046872">
    <property type="term" value="F:metal ion binding"/>
    <property type="evidence" value="ECO:0007669"/>
    <property type="project" value="UniProtKB-KW"/>
</dbReference>
<dbReference type="SUPFAM" id="SSF56529">
    <property type="entry name" value="FAH"/>
    <property type="match status" value="1"/>
</dbReference>
<dbReference type="AlphaFoldDB" id="A0AAV9QE98"/>
<accession>A0AAV9QE98</accession>
<organism evidence="4 5">
    <name type="scientific">Vermiconidia calcicola</name>
    <dbReference type="NCBI Taxonomy" id="1690605"/>
    <lineage>
        <taxon>Eukaryota</taxon>
        <taxon>Fungi</taxon>
        <taxon>Dikarya</taxon>
        <taxon>Ascomycota</taxon>
        <taxon>Pezizomycotina</taxon>
        <taxon>Dothideomycetes</taxon>
        <taxon>Dothideomycetidae</taxon>
        <taxon>Mycosphaerellales</taxon>
        <taxon>Extremaceae</taxon>
        <taxon>Vermiconidia</taxon>
    </lineage>
</organism>
<dbReference type="GO" id="GO:0050163">
    <property type="term" value="F:oxaloacetate tautomerase activity"/>
    <property type="evidence" value="ECO:0007669"/>
    <property type="project" value="UniProtKB-ARBA"/>
</dbReference>
<evidence type="ECO:0000313" key="5">
    <source>
        <dbReference type="Proteomes" id="UP001345827"/>
    </source>
</evidence>
<name>A0AAV9QE98_9PEZI</name>
<gene>
    <name evidence="4" type="ORF">LTR25_001856</name>
</gene>
<feature type="domain" description="Fumarylacetoacetase-like C-terminal" evidence="3">
    <location>
        <begin position="77"/>
        <end position="282"/>
    </location>
</feature>
<dbReference type="InterPro" id="IPR036663">
    <property type="entry name" value="Fumarylacetoacetase_C_sf"/>
</dbReference>
<dbReference type="FunFam" id="3.90.850.10:FF:000002">
    <property type="entry name" value="2-hydroxyhepta-2,4-diene-1,7-dioate isomerase"/>
    <property type="match status" value="1"/>
</dbReference>
<dbReference type="GO" id="GO:0006107">
    <property type="term" value="P:oxaloacetate metabolic process"/>
    <property type="evidence" value="ECO:0007669"/>
    <property type="project" value="UniProtKB-ARBA"/>
</dbReference>
<dbReference type="Gene3D" id="3.90.850.10">
    <property type="entry name" value="Fumarylacetoacetase-like, C-terminal domain"/>
    <property type="match status" value="1"/>
</dbReference>
<keyword evidence="2" id="KW-0479">Metal-binding</keyword>
<evidence type="ECO:0000256" key="2">
    <source>
        <dbReference type="ARBA" id="ARBA00022723"/>
    </source>
</evidence>
<reference evidence="4 5" key="1">
    <citation type="submission" date="2023-06" db="EMBL/GenBank/DDBJ databases">
        <title>Black Yeasts Isolated from many extreme environments.</title>
        <authorList>
            <person name="Coleine C."/>
            <person name="Stajich J.E."/>
            <person name="Selbmann L."/>
        </authorList>
    </citation>
    <scope>NUCLEOTIDE SEQUENCE [LARGE SCALE GENOMIC DNA]</scope>
    <source>
        <strain evidence="4 5">CCFEE 5887</strain>
    </source>
</reference>
<protein>
    <recommendedName>
        <fullName evidence="3">Fumarylacetoacetase-like C-terminal domain-containing protein</fullName>
    </recommendedName>
</protein>
<dbReference type="Proteomes" id="UP001345827">
    <property type="component" value="Unassembled WGS sequence"/>
</dbReference>
<dbReference type="Pfam" id="PF01557">
    <property type="entry name" value="FAA_hydrolase"/>
    <property type="match status" value="1"/>
</dbReference>
<dbReference type="EMBL" id="JAXLQG010000003">
    <property type="protein sequence ID" value="KAK5541971.1"/>
    <property type="molecule type" value="Genomic_DNA"/>
</dbReference>
<sequence>MTQATPFDRLVRFENEAGIVLYGEVTADTPTINDLIGSKVDIYEGNGPWSADFKRTSNQDTIAKVLSPIPHAPIFHGIGLNYRRHAEEAGHPIPAYPVVFQKPSPALAGPYEDIPIDKEAKFLDYECELSVIIGKDCKNLSDSDDPFDYVLGYTVGNDVSARFWQAPAQSGGQHAYAKSFDKFAPSGPVLVSTSVIHDPAKLTLKTWVNGEERQSSGIDDLIFDVPALIRFLSKGRTLEKGTVIMTGTPSGVAAFMKPPAWLADGDVVEMEIAGIGRIKNNMVFMQ</sequence>